<gene>
    <name evidence="1" type="ORF">MBAV_002866</name>
</gene>
<dbReference type="AlphaFoldDB" id="A0A0F3GWA2"/>
<name>A0A0F3GWA2_9BACT</name>
<dbReference type="EMBL" id="LACI01001224">
    <property type="protein sequence ID" value="KJU84938.1"/>
    <property type="molecule type" value="Genomic_DNA"/>
</dbReference>
<accession>A0A0F3GWA2</accession>
<evidence type="ECO:0000313" key="2">
    <source>
        <dbReference type="Proteomes" id="UP000033423"/>
    </source>
</evidence>
<dbReference type="Proteomes" id="UP000033423">
    <property type="component" value="Unassembled WGS sequence"/>
</dbReference>
<organism evidence="1 2">
    <name type="scientific">Candidatus Magnetobacterium bavaricum</name>
    <dbReference type="NCBI Taxonomy" id="29290"/>
    <lineage>
        <taxon>Bacteria</taxon>
        <taxon>Pseudomonadati</taxon>
        <taxon>Nitrospirota</taxon>
        <taxon>Thermodesulfovibrionia</taxon>
        <taxon>Thermodesulfovibrionales</taxon>
        <taxon>Candidatus Magnetobacteriaceae</taxon>
        <taxon>Candidatus Magnetobacterium</taxon>
    </lineage>
</organism>
<comment type="caution">
    <text evidence="1">The sequence shown here is derived from an EMBL/GenBank/DDBJ whole genome shotgun (WGS) entry which is preliminary data.</text>
</comment>
<protein>
    <submittedName>
        <fullName evidence="1">Transposase IS4 family protein</fullName>
    </submittedName>
</protein>
<evidence type="ECO:0000313" key="1">
    <source>
        <dbReference type="EMBL" id="KJU84938.1"/>
    </source>
</evidence>
<sequence length="226" mass="26297">MEIEHEGIRYVLRKNPHRTEELKNSKMEKYEKLKAKSEELSKYLKEHSRAKLETVLKTLDELTETLSIKDWVDIKENERNIVVSINDEKLKKSSILDGCYAIKTNLTKEEITTDDIHNKYKDLSLVEQAFKIMKTEQLEVRPVYVRKESRTCGHVFVTMLAYILIHEFNKRTSNLSMTTEYMVDVLDKIQTIEISLAGKTIKRIPTPAEDAQIILSALDLKLPTNI</sequence>
<reference evidence="1 2" key="1">
    <citation type="submission" date="2015-02" db="EMBL/GenBank/DDBJ databases">
        <title>Single-cell genomics of uncultivated deep-branching MTB reveals a conserved set of magnetosome genes.</title>
        <authorList>
            <person name="Kolinko S."/>
            <person name="Richter M."/>
            <person name="Glockner F.O."/>
            <person name="Brachmann A."/>
            <person name="Schuler D."/>
        </authorList>
    </citation>
    <scope>NUCLEOTIDE SEQUENCE [LARGE SCALE GENOMIC DNA]</scope>
    <source>
        <strain evidence="1">TM-1</strain>
    </source>
</reference>
<keyword evidence="2" id="KW-1185">Reference proteome</keyword>
<proteinExistence type="predicted"/>